<dbReference type="RefSeq" id="WP_317489707.1">
    <property type="nucleotide sequence ID" value="NZ_CP136051.1"/>
</dbReference>
<dbReference type="CDD" id="cd06223">
    <property type="entry name" value="PRTases_typeI"/>
    <property type="match status" value="1"/>
</dbReference>
<name>A0ABZ0IPR2_9BACT</name>
<organism evidence="2 3">
    <name type="scientific">Imperialibacter roseus</name>
    <dbReference type="NCBI Taxonomy" id="1324217"/>
    <lineage>
        <taxon>Bacteria</taxon>
        <taxon>Pseudomonadati</taxon>
        <taxon>Bacteroidota</taxon>
        <taxon>Cytophagia</taxon>
        <taxon>Cytophagales</taxon>
        <taxon>Flammeovirgaceae</taxon>
        <taxon>Imperialibacter</taxon>
    </lineage>
</organism>
<dbReference type="NCBIfam" id="NF003549">
    <property type="entry name" value="PRK05205.1-5"/>
    <property type="match status" value="1"/>
</dbReference>
<dbReference type="Proteomes" id="UP001302349">
    <property type="component" value="Chromosome"/>
</dbReference>
<evidence type="ECO:0000313" key="3">
    <source>
        <dbReference type="Proteomes" id="UP001302349"/>
    </source>
</evidence>
<keyword evidence="2" id="KW-0328">Glycosyltransferase</keyword>
<dbReference type="EMBL" id="CP136051">
    <property type="protein sequence ID" value="WOK07018.1"/>
    <property type="molecule type" value="Genomic_DNA"/>
</dbReference>
<dbReference type="Gene3D" id="3.40.50.2020">
    <property type="match status" value="1"/>
</dbReference>
<feature type="domain" description="Phosphoribosyltransferase" evidence="1">
    <location>
        <begin position="9"/>
        <end position="150"/>
    </location>
</feature>
<gene>
    <name evidence="2" type="primary">pyrR</name>
    <name evidence="2" type="ORF">RT717_00080</name>
</gene>
<evidence type="ECO:0000313" key="2">
    <source>
        <dbReference type="EMBL" id="WOK07018.1"/>
    </source>
</evidence>
<accession>A0ABZ0IPR2</accession>
<keyword evidence="2" id="KW-0808">Transferase</keyword>
<dbReference type="PANTHER" id="PTHR11608:SF0">
    <property type="entry name" value="BIFUNCTIONAL PROTEIN PYRR"/>
    <property type="match status" value="1"/>
</dbReference>
<evidence type="ECO:0000259" key="1">
    <source>
        <dbReference type="Pfam" id="PF00156"/>
    </source>
</evidence>
<dbReference type="PANTHER" id="PTHR11608">
    <property type="entry name" value="BIFUNCTIONAL PROTEIN PYRR"/>
    <property type="match status" value="1"/>
</dbReference>
<sequence>MQKRLLFDGRLLQFTINRLCQQLIENHGDFANSVLMGLQPRGIFLAERIRTSLESLLNKKILLGYLDTTFHRDDFRRRDAPIAPHETKVNFVIEGKNVILIDDVLFTGRSVRAALDAMVSFGRPEKVELLTLIDRMYSRDIPVEATYVGRRVNTVRSQRILVELKEQGMPEDNIWIMEKEDEA</sequence>
<dbReference type="SUPFAM" id="SSF53271">
    <property type="entry name" value="PRTase-like"/>
    <property type="match status" value="1"/>
</dbReference>
<proteinExistence type="predicted"/>
<dbReference type="GO" id="GO:0004845">
    <property type="term" value="F:uracil phosphoribosyltransferase activity"/>
    <property type="evidence" value="ECO:0007669"/>
    <property type="project" value="UniProtKB-EC"/>
</dbReference>
<dbReference type="InterPro" id="IPR000836">
    <property type="entry name" value="PRTase_dom"/>
</dbReference>
<protein>
    <submittedName>
        <fullName evidence="2">Bifunctional pyr operon transcriptional regulator/uracil phosphoribosyltransferase PyrR</fullName>
        <ecNumber evidence="2">2.4.2.9</ecNumber>
    </submittedName>
</protein>
<keyword evidence="3" id="KW-1185">Reference proteome</keyword>
<dbReference type="EC" id="2.4.2.9" evidence="2"/>
<dbReference type="InterPro" id="IPR029057">
    <property type="entry name" value="PRTase-like"/>
</dbReference>
<dbReference type="Pfam" id="PF00156">
    <property type="entry name" value="Pribosyltran"/>
    <property type="match status" value="1"/>
</dbReference>
<reference evidence="2 3" key="1">
    <citation type="journal article" date="2023" name="Microbiol. Resour. Announc.">
        <title>Complete Genome Sequence of Imperialibacter roseus strain P4T.</title>
        <authorList>
            <person name="Tizabi D.R."/>
            <person name="Bachvaroff T."/>
            <person name="Hill R.T."/>
        </authorList>
    </citation>
    <scope>NUCLEOTIDE SEQUENCE [LARGE SCALE GENOMIC DNA]</scope>
    <source>
        <strain evidence="2 3">P4T</strain>
    </source>
</reference>
<dbReference type="InterPro" id="IPR050137">
    <property type="entry name" value="PyrR_bifunctional"/>
</dbReference>